<accession>A0A1S6L357</accession>
<gene>
    <name evidence="1" type="ORF">YOLOSWAG_125</name>
</gene>
<keyword evidence="2" id="KW-1185">Reference proteome</keyword>
<proteinExistence type="predicted"/>
<dbReference type="Proteomes" id="UP000221250">
    <property type="component" value="Segment"/>
</dbReference>
<protein>
    <submittedName>
        <fullName evidence="1">Uncharacterized protein</fullName>
    </submittedName>
</protein>
<dbReference type="EMBL" id="KY448244">
    <property type="protein sequence ID" value="AQT28606.1"/>
    <property type="molecule type" value="Genomic_DNA"/>
</dbReference>
<organism evidence="1 2">
    <name type="scientific">Erwinia phage vB_EamM_Yoloswag</name>
    <dbReference type="NCBI Taxonomy" id="1958956"/>
    <lineage>
        <taxon>Viruses</taxon>
        <taxon>Duplodnaviria</taxon>
        <taxon>Heunggongvirae</taxon>
        <taxon>Uroviricota</taxon>
        <taxon>Caudoviricetes</taxon>
        <taxon>Yoloswagvirus</taxon>
        <taxon>Yoloswagvirus yoloswag</taxon>
    </lineage>
</organism>
<name>A0A1S6L357_9CAUD</name>
<reference evidence="1 2" key="1">
    <citation type="submission" date="2017-01" db="EMBL/GenBank/DDBJ databases">
        <authorList>
            <person name="Mah S.A."/>
            <person name="Swanson W.J."/>
            <person name="Moy G.W."/>
            <person name="Vacquier V.D."/>
        </authorList>
    </citation>
    <scope>NUCLEOTIDE SEQUENCE [LARGE SCALE GENOMIC DNA]</scope>
</reference>
<sequence>MAESIADVDQWGIDPLTVQAFDDVDQSSFEQFRVNAALEGNPQLISFNKYGTNAYWNYILIANGMVHASEIKAGMTILLPIRRPKAAVKKLTQVTI</sequence>
<evidence type="ECO:0000313" key="2">
    <source>
        <dbReference type="Proteomes" id="UP000221250"/>
    </source>
</evidence>
<evidence type="ECO:0000313" key="1">
    <source>
        <dbReference type="EMBL" id="AQT28606.1"/>
    </source>
</evidence>